<dbReference type="GO" id="GO:0006629">
    <property type="term" value="P:lipid metabolic process"/>
    <property type="evidence" value="ECO:0007669"/>
    <property type="project" value="InterPro"/>
</dbReference>
<dbReference type="InterPro" id="IPR051218">
    <property type="entry name" value="Sec_MonoDiacylglyc_Lipase"/>
</dbReference>
<comment type="catalytic activity">
    <reaction evidence="3">
        <text>a diacylglycerol + H2O = a monoacylglycerol + a fatty acid + H(+)</text>
        <dbReference type="Rhea" id="RHEA:32731"/>
        <dbReference type="ChEBI" id="CHEBI:15377"/>
        <dbReference type="ChEBI" id="CHEBI:15378"/>
        <dbReference type="ChEBI" id="CHEBI:17408"/>
        <dbReference type="ChEBI" id="CHEBI:18035"/>
        <dbReference type="ChEBI" id="CHEBI:28868"/>
    </reaction>
</comment>
<dbReference type="Gene3D" id="3.40.50.1820">
    <property type="entry name" value="alpha/beta hydrolase"/>
    <property type="match status" value="1"/>
</dbReference>
<evidence type="ECO:0000256" key="4">
    <source>
        <dbReference type="ARBA" id="ARBA00048461"/>
    </source>
</evidence>
<proteinExistence type="inferred from homology"/>
<keyword evidence="1" id="KW-1015">Disulfide bond</keyword>
<evidence type="ECO:0000256" key="2">
    <source>
        <dbReference type="ARBA" id="ARBA00043996"/>
    </source>
</evidence>
<dbReference type="InterPro" id="IPR029058">
    <property type="entry name" value="AB_hydrolase_fold"/>
</dbReference>
<dbReference type="PANTHER" id="PTHR45856:SF25">
    <property type="entry name" value="FUNGAL LIPASE-LIKE DOMAIN-CONTAINING PROTEIN"/>
    <property type="match status" value="1"/>
</dbReference>
<protein>
    <submittedName>
        <fullName evidence="6">Mono- and diacylglycerol lipase</fullName>
    </submittedName>
</protein>
<sequence>MHWKRKYTLTEEQRRMYASEKLMNFRWISKVVATRSSYMLRDANLASPEVTAELAELGQFAEVVYSAVPFDFIFQNIAMLSEPDFPLEGYDALQPSILASSLEGRVGRLPAYIVYRPSTKQLVVAISGTSSVQLALHDIRTLKHRHPSRCGHVHSGFWALYKGIKPLMFDAIRKGIREHDVDELVVTGHSMGGSISYLLCMDLLSTDGTPNSPLSPGLKLKLAVFGSPRTGDAKLVGYWRELITAYRKSYGPDHMTEYSVKAYNDGVPALPPSHFGFRHFAQAPLYLDRSQLYHVPPSEAEHALFEAASYDPNRLMTLKFPRGGHNYYNGHDLERLMRRFLWLDKAEPEKDSWEERYRQAITKHRATA</sequence>
<organism evidence="6 7">
    <name type="scientific">Hypsizygus marmoreus</name>
    <name type="common">White beech mushroom</name>
    <name type="synonym">Agaricus marmoreus</name>
    <dbReference type="NCBI Taxonomy" id="39966"/>
    <lineage>
        <taxon>Eukaryota</taxon>
        <taxon>Fungi</taxon>
        <taxon>Dikarya</taxon>
        <taxon>Basidiomycota</taxon>
        <taxon>Agaricomycotina</taxon>
        <taxon>Agaricomycetes</taxon>
        <taxon>Agaricomycetidae</taxon>
        <taxon>Agaricales</taxon>
        <taxon>Tricholomatineae</taxon>
        <taxon>Lyophyllaceae</taxon>
        <taxon>Hypsizygus</taxon>
    </lineage>
</organism>
<reference evidence="6" key="1">
    <citation type="submission" date="2018-04" db="EMBL/GenBank/DDBJ databases">
        <title>Whole genome sequencing of Hypsizygus marmoreus.</title>
        <authorList>
            <person name="Choi I.-G."/>
            <person name="Min B."/>
            <person name="Kim J.-G."/>
            <person name="Kim S."/>
            <person name="Oh Y.-L."/>
            <person name="Kong W.-S."/>
            <person name="Park H."/>
            <person name="Jeong J."/>
            <person name="Song E.-S."/>
        </authorList>
    </citation>
    <scope>NUCLEOTIDE SEQUENCE [LARGE SCALE GENOMIC DNA]</scope>
    <source>
        <strain evidence="6">51987-8</strain>
    </source>
</reference>
<dbReference type="Proteomes" id="UP000076154">
    <property type="component" value="Unassembled WGS sequence"/>
</dbReference>
<comment type="caution">
    <text evidence="6">The sequence shown here is derived from an EMBL/GenBank/DDBJ whole genome shotgun (WGS) entry which is preliminary data.</text>
</comment>
<dbReference type="PANTHER" id="PTHR45856">
    <property type="entry name" value="ALPHA/BETA-HYDROLASES SUPERFAMILY PROTEIN"/>
    <property type="match status" value="1"/>
</dbReference>
<dbReference type="AlphaFoldDB" id="A0A369KFY8"/>
<dbReference type="CDD" id="cd00519">
    <property type="entry name" value="Lipase_3"/>
    <property type="match status" value="1"/>
</dbReference>
<name>A0A369KFY8_HYPMA</name>
<gene>
    <name evidence="6" type="primary">mdlA</name>
    <name evidence="6" type="ORF">Hypma_014180</name>
</gene>
<evidence type="ECO:0000313" key="6">
    <source>
        <dbReference type="EMBL" id="RDB29816.1"/>
    </source>
</evidence>
<evidence type="ECO:0000313" key="7">
    <source>
        <dbReference type="Proteomes" id="UP000076154"/>
    </source>
</evidence>
<comment type="similarity">
    <text evidence="2">Belongs to the AB hydrolase superfamily. Lipase family. Class 3 subfamily.</text>
</comment>
<evidence type="ECO:0000259" key="5">
    <source>
        <dbReference type="Pfam" id="PF01764"/>
    </source>
</evidence>
<keyword evidence="7" id="KW-1185">Reference proteome</keyword>
<comment type="catalytic activity">
    <reaction evidence="4">
        <text>a monoacylglycerol + H2O = glycerol + a fatty acid + H(+)</text>
        <dbReference type="Rhea" id="RHEA:15245"/>
        <dbReference type="ChEBI" id="CHEBI:15377"/>
        <dbReference type="ChEBI" id="CHEBI:15378"/>
        <dbReference type="ChEBI" id="CHEBI:17408"/>
        <dbReference type="ChEBI" id="CHEBI:17754"/>
        <dbReference type="ChEBI" id="CHEBI:28868"/>
    </reaction>
</comment>
<feature type="domain" description="Fungal lipase-type" evidence="5">
    <location>
        <begin position="123"/>
        <end position="272"/>
    </location>
</feature>
<dbReference type="Pfam" id="PF01764">
    <property type="entry name" value="Lipase_3"/>
    <property type="match status" value="1"/>
</dbReference>
<evidence type="ECO:0000256" key="1">
    <source>
        <dbReference type="ARBA" id="ARBA00023157"/>
    </source>
</evidence>
<dbReference type="InParanoid" id="A0A369KFY8"/>
<evidence type="ECO:0000256" key="3">
    <source>
        <dbReference type="ARBA" id="ARBA00047591"/>
    </source>
</evidence>
<dbReference type="SUPFAM" id="SSF53474">
    <property type="entry name" value="alpha/beta-Hydrolases"/>
    <property type="match status" value="1"/>
</dbReference>
<accession>A0A369KFY8</accession>
<dbReference type="EMBL" id="LUEZ02000009">
    <property type="protein sequence ID" value="RDB29816.1"/>
    <property type="molecule type" value="Genomic_DNA"/>
</dbReference>
<dbReference type="OrthoDB" id="426718at2759"/>
<dbReference type="InterPro" id="IPR002921">
    <property type="entry name" value="Fungal_lipase-type"/>
</dbReference>